<feature type="signal peptide" evidence="1">
    <location>
        <begin position="1"/>
        <end position="21"/>
    </location>
</feature>
<gene>
    <name evidence="2" type="ORF">Poly30_38500</name>
</gene>
<accession>A0A518EW46</accession>
<feature type="chain" id="PRO_5022062407" description="Prenyltransferase and squalene oxidase repeat protein" evidence="1">
    <location>
        <begin position="22"/>
        <end position="326"/>
    </location>
</feature>
<dbReference type="AlphaFoldDB" id="A0A518EW46"/>
<keyword evidence="1" id="KW-0732">Signal</keyword>
<dbReference type="SUPFAM" id="SSF48239">
    <property type="entry name" value="Terpenoid cyclases/Protein prenyltransferases"/>
    <property type="match status" value="1"/>
</dbReference>
<keyword evidence="3" id="KW-1185">Reference proteome</keyword>
<evidence type="ECO:0000313" key="2">
    <source>
        <dbReference type="EMBL" id="QDV08313.1"/>
    </source>
</evidence>
<protein>
    <recommendedName>
        <fullName evidence="4">Prenyltransferase and squalene oxidase repeat protein</fullName>
    </recommendedName>
</protein>
<name>A0A518EW46_9BACT</name>
<organism evidence="2 3">
    <name type="scientific">Saltatorellus ferox</name>
    <dbReference type="NCBI Taxonomy" id="2528018"/>
    <lineage>
        <taxon>Bacteria</taxon>
        <taxon>Pseudomonadati</taxon>
        <taxon>Planctomycetota</taxon>
        <taxon>Planctomycetia</taxon>
        <taxon>Planctomycetia incertae sedis</taxon>
        <taxon>Saltatorellus</taxon>
    </lineage>
</organism>
<dbReference type="InterPro" id="IPR008930">
    <property type="entry name" value="Terpenoid_cyclase/PrenylTrfase"/>
</dbReference>
<dbReference type="EMBL" id="CP036434">
    <property type="protein sequence ID" value="QDV08313.1"/>
    <property type="molecule type" value="Genomic_DNA"/>
</dbReference>
<reference evidence="2 3" key="1">
    <citation type="submission" date="2019-02" db="EMBL/GenBank/DDBJ databases">
        <title>Deep-cultivation of Planctomycetes and their phenomic and genomic characterization uncovers novel biology.</title>
        <authorList>
            <person name="Wiegand S."/>
            <person name="Jogler M."/>
            <person name="Boedeker C."/>
            <person name="Pinto D."/>
            <person name="Vollmers J."/>
            <person name="Rivas-Marin E."/>
            <person name="Kohn T."/>
            <person name="Peeters S.H."/>
            <person name="Heuer A."/>
            <person name="Rast P."/>
            <person name="Oberbeckmann S."/>
            <person name="Bunk B."/>
            <person name="Jeske O."/>
            <person name="Meyerdierks A."/>
            <person name="Storesund J.E."/>
            <person name="Kallscheuer N."/>
            <person name="Luecker S."/>
            <person name="Lage O.M."/>
            <person name="Pohl T."/>
            <person name="Merkel B.J."/>
            <person name="Hornburger P."/>
            <person name="Mueller R.-W."/>
            <person name="Bruemmer F."/>
            <person name="Labrenz M."/>
            <person name="Spormann A.M."/>
            <person name="Op den Camp H."/>
            <person name="Overmann J."/>
            <person name="Amann R."/>
            <person name="Jetten M.S.M."/>
            <person name="Mascher T."/>
            <person name="Medema M.H."/>
            <person name="Devos D.P."/>
            <person name="Kaster A.-K."/>
            <person name="Ovreas L."/>
            <person name="Rohde M."/>
            <person name="Galperin M.Y."/>
            <person name="Jogler C."/>
        </authorList>
    </citation>
    <scope>NUCLEOTIDE SEQUENCE [LARGE SCALE GENOMIC DNA]</scope>
    <source>
        <strain evidence="2 3">Poly30</strain>
    </source>
</reference>
<evidence type="ECO:0000313" key="3">
    <source>
        <dbReference type="Proteomes" id="UP000320390"/>
    </source>
</evidence>
<evidence type="ECO:0000256" key="1">
    <source>
        <dbReference type="SAM" id="SignalP"/>
    </source>
</evidence>
<dbReference type="Proteomes" id="UP000320390">
    <property type="component" value="Chromosome"/>
</dbReference>
<proteinExistence type="predicted"/>
<dbReference type="RefSeq" id="WP_145200743.1">
    <property type="nucleotide sequence ID" value="NZ_CP036434.1"/>
</dbReference>
<sequence length="326" mass="34685" precursor="true">MINQALAALPLFLAVLPLAYAQQDDAIPDLPRIVQSQSAGGSWQGDQAVGAVGVTSLQLLSMIGDGSGRAAGPWKDSVGKAARWLLAQQDPETGCIGVFDVASLRNEKELLDHAWATYAISELIFVERESAWEEGEAARGLAVRALLGAQREDGGFGTARATGWAAIALVSARESGAPVDSVELIAARYALQRMVSLEGDPAHLDGGKVALRCLVGFMVQGPTAAQSMDEPAITAMAKLMDVPDLWDALDPESRLLITFAAYQCGGEIWKKANVGIKTSVLPRQVLKGELRGSFLPERGFGEARATAFGVMTLSAYFRYARIVGLR</sequence>
<evidence type="ECO:0008006" key="4">
    <source>
        <dbReference type="Google" id="ProtNLM"/>
    </source>
</evidence>
<dbReference type="OrthoDB" id="238862at2"/>